<comment type="similarity">
    <text evidence="1">Belongs to the ABC transporter superfamily. ABCB family. Multidrug resistance exporter (TC 3.A.1.201) subfamily.</text>
</comment>
<sequence length="138" mass="15244">VHEAAKLANADGFVRNFPEGYDTMVGERGVTLSGGQRQRVAIARALLKNPPILILDEATSALDAESERLVQEALDRLTEGRTVIVIAHRLSTIQGADKIVVLSHGKIQESGTHQELMKKKGLYAELVRRQMQEDDEED</sequence>
<feature type="non-terminal residue" evidence="5">
    <location>
        <position position="1"/>
    </location>
</feature>
<gene>
    <name evidence="5" type="ORF">NEMVEDRAFT_v1g110132</name>
</gene>
<dbReference type="InParanoid" id="A7S9J9"/>
<dbReference type="PANTHER" id="PTHR43394">
    <property type="entry name" value="ATP-DEPENDENT PERMEASE MDL1, MITOCHONDRIAL"/>
    <property type="match status" value="1"/>
</dbReference>
<dbReference type="Gene3D" id="3.40.50.300">
    <property type="entry name" value="P-loop containing nucleotide triphosphate hydrolases"/>
    <property type="match status" value="1"/>
</dbReference>
<reference evidence="5 6" key="1">
    <citation type="journal article" date="2007" name="Science">
        <title>Sea anemone genome reveals ancestral eumetazoan gene repertoire and genomic organization.</title>
        <authorList>
            <person name="Putnam N.H."/>
            <person name="Srivastava M."/>
            <person name="Hellsten U."/>
            <person name="Dirks B."/>
            <person name="Chapman J."/>
            <person name="Salamov A."/>
            <person name="Terry A."/>
            <person name="Shapiro H."/>
            <person name="Lindquist E."/>
            <person name="Kapitonov V.V."/>
            <person name="Jurka J."/>
            <person name="Genikhovich G."/>
            <person name="Grigoriev I.V."/>
            <person name="Lucas S.M."/>
            <person name="Steele R.E."/>
            <person name="Finnerty J.R."/>
            <person name="Technau U."/>
            <person name="Martindale M.Q."/>
            <person name="Rokhsar D.S."/>
        </authorList>
    </citation>
    <scope>NUCLEOTIDE SEQUENCE [LARGE SCALE GENOMIC DNA]</scope>
    <source>
        <strain evidence="6">CH2 X CH6</strain>
    </source>
</reference>
<organism evidence="5 6">
    <name type="scientific">Nematostella vectensis</name>
    <name type="common">Starlet sea anemone</name>
    <dbReference type="NCBI Taxonomy" id="45351"/>
    <lineage>
        <taxon>Eukaryota</taxon>
        <taxon>Metazoa</taxon>
        <taxon>Cnidaria</taxon>
        <taxon>Anthozoa</taxon>
        <taxon>Hexacorallia</taxon>
        <taxon>Actiniaria</taxon>
        <taxon>Edwardsiidae</taxon>
        <taxon>Nematostella</taxon>
    </lineage>
</organism>
<dbReference type="PROSITE" id="PS00211">
    <property type="entry name" value="ABC_TRANSPORTER_1"/>
    <property type="match status" value="1"/>
</dbReference>
<dbReference type="Pfam" id="PF00005">
    <property type="entry name" value="ABC_tran"/>
    <property type="match status" value="1"/>
</dbReference>
<evidence type="ECO:0000313" key="6">
    <source>
        <dbReference type="Proteomes" id="UP000001593"/>
    </source>
</evidence>
<dbReference type="SUPFAM" id="SSF52540">
    <property type="entry name" value="P-loop containing nucleoside triphosphate hydrolases"/>
    <property type="match status" value="1"/>
</dbReference>
<evidence type="ECO:0000259" key="4">
    <source>
        <dbReference type="Pfam" id="PF00005"/>
    </source>
</evidence>
<dbReference type="eggNOG" id="KOG0058">
    <property type="taxonomic scope" value="Eukaryota"/>
</dbReference>
<dbReference type="InterPro" id="IPR003439">
    <property type="entry name" value="ABC_transporter-like_ATP-bd"/>
</dbReference>
<dbReference type="STRING" id="45351.A7S9J9"/>
<dbReference type="Proteomes" id="UP000001593">
    <property type="component" value="Unassembled WGS sequence"/>
</dbReference>
<dbReference type="InterPro" id="IPR017871">
    <property type="entry name" value="ABC_transporter-like_CS"/>
</dbReference>
<proteinExistence type="inferred from homology"/>
<dbReference type="InterPro" id="IPR039421">
    <property type="entry name" value="Type_1_exporter"/>
</dbReference>
<accession>A7S9J9</accession>
<evidence type="ECO:0000313" key="5">
    <source>
        <dbReference type="EMBL" id="EDO39590.1"/>
    </source>
</evidence>
<protein>
    <recommendedName>
        <fullName evidence="4">ABC transporter domain-containing protein</fullName>
    </recommendedName>
</protein>
<dbReference type="FunFam" id="3.40.50.300:FF:002695">
    <property type="entry name" value="ABC multidrug transporter, putative"/>
    <property type="match status" value="1"/>
</dbReference>
<dbReference type="HOGENOM" id="CLU_000604_61_3_1"/>
<keyword evidence="2" id="KW-0813">Transport</keyword>
<dbReference type="GO" id="GO:0005524">
    <property type="term" value="F:ATP binding"/>
    <property type="evidence" value="ECO:0007669"/>
    <property type="project" value="InterPro"/>
</dbReference>
<dbReference type="PhylomeDB" id="A7S9J9"/>
<feature type="domain" description="ABC transporter" evidence="4">
    <location>
        <begin position="21"/>
        <end position="60"/>
    </location>
</feature>
<name>A7S9J9_NEMVE</name>
<dbReference type="KEGG" id="nve:5511271"/>
<dbReference type="EMBL" id="DS469604">
    <property type="protein sequence ID" value="EDO39590.1"/>
    <property type="molecule type" value="Genomic_DNA"/>
</dbReference>
<evidence type="ECO:0000256" key="3">
    <source>
        <dbReference type="ARBA" id="ARBA00023065"/>
    </source>
</evidence>
<dbReference type="GO" id="GO:0006811">
    <property type="term" value="P:monoatomic ion transport"/>
    <property type="evidence" value="ECO:0007669"/>
    <property type="project" value="UniProtKB-KW"/>
</dbReference>
<dbReference type="PANTHER" id="PTHR43394:SF17">
    <property type="entry name" value="MITOCHONDRIAL POTASSIUM CHANNEL ATP-BINDING SUBUNIT"/>
    <property type="match status" value="1"/>
</dbReference>
<keyword evidence="6" id="KW-1185">Reference proteome</keyword>
<evidence type="ECO:0000256" key="2">
    <source>
        <dbReference type="ARBA" id="ARBA00022448"/>
    </source>
</evidence>
<dbReference type="OMA" id="AHEASHN"/>
<dbReference type="AlphaFoldDB" id="A7S9J9"/>
<keyword evidence="3" id="KW-0406">Ion transport</keyword>
<dbReference type="InterPro" id="IPR027417">
    <property type="entry name" value="P-loop_NTPase"/>
</dbReference>
<evidence type="ECO:0000256" key="1">
    <source>
        <dbReference type="ARBA" id="ARBA00007577"/>
    </source>
</evidence>
<dbReference type="GO" id="GO:0016887">
    <property type="term" value="F:ATP hydrolysis activity"/>
    <property type="evidence" value="ECO:0007669"/>
    <property type="project" value="InterPro"/>
</dbReference>